<evidence type="ECO:0000313" key="1">
    <source>
        <dbReference type="EMBL" id="AXO15298.1"/>
    </source>
</evidence>
<evidence type="ECO:0000313" key="2">
    <source>
        <dbReference type="Proteomes" id="UP000256971"/>
    </source>
</evidence>
<proteinExistence type="predicted"/>
<reference evidence="1 2" key="1">
    <citation type="submission" date="2018-08" db="EMBL/GenBank/DDBJ databases">
        <title>Complete genome sequence of type strain Thalassospira indica MCCC 1A01103T, isolated from isolated from deep seawater of the Indian Ocean.</title>
        <authorList>
            <person name="Liu Y."/>
        </authorList>
    </citation>
    <scope>NUCLEOTIDE SEQUENCE [LARGE SCALE GENOMIC DNA]</scope>
    <source>
        <strain evidence="1 2">PB8BT</strain>
    </source>
</reference>
<evidence type="ECO:0008006" key="3">
    <source>
        <dbReference type="Google" id="ProtNLM"/>
    </source>
</evidence>
<sequence>MLISFFAGCLTKTKHENLEWETLLAGSMAIGAGFFALSAAKIQVHHQKEERLSSIRREEELQRINFLQEMEKFNFDINYLCEKFWKAVNSKDDKSRTENKLNFEIIKTQFMPGKIPTKPVTTKKELSLMYNQIDIIWNITQNHMSLFSKHPEIVYKNLEIKESINHNREILKNFITNFPKSNFVFNHDTQDSE</sequence>
<name>A0ABM6Y020_9PROT</name>
<gene>
    <name evidence="1" type="ORF">DY252_14480</name>
</gene>
<accession>A0ABM6Y020</accession>
<keyword evidence="2" id="KW-1185">Reference proteome</keyword>
<dbReference type="Proteomes" id="UP000256971">
    <property type="component" value="Chromosome"/>
</dbReference>
<organism evidence="1 2">
    <name type="scientific">Thalassospira indica</name>
    <dbReference type="NCBI Taxonomy" id="1891279"/>
    <lineage>
        <taxon>Bacteria</taxon>
        <taxon>Pseudomonadati</taxon>
        <taxon>Pseudomonadota</taxon>
        <taxon>Alphaproteobacteria</taxon>
        <taxon>Rhodospirillales</taxon>
        <taxon>Thalassospiraceae</taxon>
        <taxon>Thalassospira</taxon>
    </lineage>
</organism>
<dbReference type="EMBL" id="CP031555">
    <property type="protein sequence ID" value="AXO15298.1"/>
    <property type="molecule type" value="Genomic_DNA"/>
</dbReference>
<protein>
    <recommendedName>
        <fullName evidence="3">DUF4760 domain-containing protein</fullName>
    </recommendedName>
</protein>